<feature type="transmembrane region" description="Helical" evidence="1">
    <location>
        <begin position="12"/>
        <end position="33"/>
    </location>
</feature>
<evidence type="ECO:0000313" key="4">
    <source>
        <dbReference type="Proteomes" id="UP000326354"/>
    </source>
</evidence>
<dbReference type="Proteomes" id="UP000326354">
    <property type="component" value="Chromosome"/>
</dbReference>
<dbReference type="EMBL" id="AP019860">
    <property type="protein sequence ID" value="BBM83154.1"/>
    <property type="molecule type" value="Genomic_DNA"/>
</dbReference>
<proteinExistence type="predicted"/>
<dbReference type="Gene3D" id="3.30.700.10">
    <property type="entry name" value="Glycoprotein, Type 4 Pilin"/>
    <property type="match status" value="1"/>
</dbReference>
<name>A0A5S9IK32_UABAM</name>
<evidence type="ECO:0000259" key="2">
    <source>
        <dbReference type="Pfam" id="PF08334"/>
    </source>
</evidence>
<dbReference type="InterPro" id="IPR013545">
    <property type="entry name" value="T2SS_protein-GspG_C"/>
</dbReference>
<dbReference type="Pfam" id="PF08334">
    <property type="entry name" value="T2SSG"/>
    <property type="match status" value="1"/>
</dbReference>
<sequence>MKDRPSRGGIACKYIFFIAFVVTLFAFVAIGVYDQRRAAQRSLVTTQLQTFSFALKYYKHINGNYPNEDQGLDLLLKKNQPLYNEQIPLMDPWGNKYLYKTTVTGYQLICYGRDGKKGGQGQDEDIIITD</sequence>
<feature type="domain" description="Type II secretion system protein GspG C-terminal" evidence="2">
    <location>
        <begin position="33"/>
        <end position="127"/>
    </location>
</feature>
<keyword evidence="1" id="KW-1133">Transmembrane helix</keyword>
<reference evidence="3 4" key="1">
    <citation type="submission" date="2019-08" db="EMBL/GenBank/DDBJ databases">
        <title>Complete genome sequence of Candidatus Uab amorphum.</title>
        <authorList>
            <person name="Shiratori T."/>
            <person name="Suzuki S."/>
            <person name="Kakizawa Y."/>
            <person name="Ishida K."/>
        </authorList>
    </citation>
    <scope>NUCLEOTIDE SEQUENCE [LARGE SCALE GENOMIC DNA]</scope>
    <source>
        <strain evidence="3 4">SRT547</strain>
    </source>
</reference>
<dbReference type="InterPro" id="IPR045584">
    <property type="entry name" value="Pilin-like"/>
</dbReference>
<evidence type="ECO:0000256" key="1">
    <source>
        <dbReference type="SAM" id="Phobius"/>
    </source>
</evidence>
<gene>
    <name evidence="3" type="ORF">UABAM_01505</name>
</gene>
<protein>
    <submittedName>
        <fullName evidence="3">Type II secretion system protein GspG</fullName>
    </submittedName>
</protein>
<keyword evidence="1" id="KW-0472">Membrane</keyword>
<dbReference type="SUPFAM" id="SSF54523">
    <property type="entry name" value="Pili subunits"/>
    <property type="match status" value="1"/>
</dbReference>
<keyword evidence="4" id="KW-1185">Reference proteome</keyword>
<dbReference type="AlphaFoldDB" id="A0A5S9IK32"/>
<organism evidence="3 4">
    <name type="scientific">Uabimicrobium amorphum</name>
    <dbReference type="NCBI Taxonomy" id="2596890"/>
    <lineage>
        <taxon>Bacteria</taxon>
        <taxon>Pseudomonadati</taxon>
        <taxon>Planctomycetota</taxon>
        <taxon>Candidatus Uabimicrobiia</taxon>
        <taxon>Candidatus Uabimicrobiales</taxon>
        <taxon>Candidatus Uabimicrobiaceae</taxon>
        <taxon>Candidatus Uabimicrobium</taxon>
    </lineage>
</organism>
<dbReference type="KEGG" id="uam:UABAM_01505"/>
<keyword evidence="1" id="KW-0812">Transmembrane</keyword>
<dbReference type="RefSeq" id="WP_173013179.1">
    <property type="nucleotide sequence ID" value="NZ_AP019860.1"/>
</dbReference>
<accession>A0A5S9IK32</accession>
<evidence type="ECO:0000313" key="3">
    <source>
        <dbReference type="EMBL" id="BBM83154.1"/>
    </source>
</evidence>